<accession>A0A336MPP2</accession>
<dbReference type="AlphaFoldDB" id="A0A336MPP2"/>
<organism evidence="2">
    <name type="scientific">Culicoides sonorensis</name>
    <name type="common">Biting midge</name>
    <dbReference type="NCBI Taxonomy" id="179676"/>
    <lineage>
        <taxon>Eukaryota</taxon>
        <taxon>Metazoa</taxon>
        <taxon>Ecdysozoa</taxon>
        <taxon>Arthropoda</taxon>
        <taxon>Hexapoda</taxon>
        <taxon>Insecta</taxon>
        <taxon>Pterygota</taxon>
        <taxon>Neoptera</taxon>
        <taxon>Endopterygota</taxon>
        <taxon>Diptera</taxon>
        <taxon>Nematocera</taxon>
        <taxon>Chironomoidea</taxon>
        <taxon>Ceratopogonidae</taxon>
        <taxon>Ceratopogoninae</taxon>
        <taxon>Culicoides</taxon>
        <taxon>Monoculicoides</taxon>
    </lineage>
</organism>
<name>A0A336MPP2_CULSO</name>
<evidence type="ECO:0000313" key="2">
    <source>
        <dbReference type="EMBL" id="SSX31099.1"/>
    </source>
</evidence>
<dbReference type="VEuPathDB" id="VectorBase:CSON003289"/>
<proteinExistence type="predicted"/>
<evidence type="ECO:0000256" key="1">
    <source>
        <dbReference type="SAM" id="SignalP"/>
    </source>
</evidence>
<keyword evidence="1" id="KW-0732">Signal</keyword>
<feature type="signal peptide" evidence="1">
    <location>
        <begin position="1"/>
        <end position="19"/>
    </location>
</feature>
<protein>
    <submittedName>
        <fullName evidence="2">CSON003289 protein</fullName>
    </submittedName>
</protein>
<sequence length="267" mass="30383">MKILLFLILSLSLISIILANETENDETFEPQLDFLALFRATSDNQTKDCTAVLLSPTNVIAASHCAYFDPHQEHNLTYHICFNPEKCITEINEVDCRSFNYTFKPRQEIGKDENNSTHGFQRISIENILLMQFNESDKFMSEPKSYPIIDPYAEIEFLKNLQGFVIACDGSEYVYDIYAVDKQPAEGDMLKIDNNIFYATCANQSIENLDVLPKLGGVFVVLGEEKEVYLMGISSPESESPQPFIFVPSSFEEMNHLDEENQPSVEL</sequence>
<reference evidence="2" key="1">
    <citation type="submission" date="2018-07" db="EMBL/GenBank/DDBJ databases">
        <authorList>
            <person name="Quirk P.G."/>
            <person name="Krulwich T.A."/>
        </authorList>
    </citation>
    <scope>NUCLEOTIDE SEQUENCE</scope>
</reference>
<feature type="chain" id="PRO_5016309566" evidence="1">
    <location>
        <begin position="20"/>
        <end position="267"/>
    </location>
</feature>
<dbReference type="EMBL" id="UFQT01001592">
    <property type="protein sequence ID" value="SSX31099.1"/>
    <property type="molecule type" value="Genomic_DNA"/>
</dbReference>
<gene>
    <name evidence="2" type="primary">CSON003289</name>
</gene>